<evidence type="ECO:0000313" key="2">
    <source>
        <dbReference type="EMBL" id="BAL85084.1"/>
    </source>
</evidence>
<dbReference type="KEGG" id="sri:SELR_pSRC300110"/>
<keyword evidence="1" id="KW-0812">Transmembrane</keyword>
<dbReference type="RefSeq" id="WP_014426102.1">
    <property type="nucleotide sequence ID" value="NC_017073.1"/>
</dbReference>
<geneLocation type="plasmid" evidence="2 3">
    <name>pSRC3</name>
</geneLocation>
<organism evidence="2 3">
    <name type="scientific">Selenomonas ruminantium subsp. lactilytica (strain NBRC 103574 / TAM6421)</name>
    <dbReference type="NCBI Taxonomy" id="927704"/>
    <lineage>
        <taxon>Bacteria</taxon>
        <taxon>Bacillati</taxon>
        <taxon>Bacillota</taxon>
        <taxon>Negativicutes</taxon>
        <taxon>Selenomonadales</taxon>
        <taxon>Selenomonadaceae</taxon>
        <taxon>Selenomonas</taxon>
    </lineage>
</organism>
<keyword evidence="1" id="KW-0472">Membrane</keyword>
<sequence>MAKVSKIFFGVLRWIKSHAKYIGVAALAMALFAGGWFACKHFGANVVTKTEVQTVEVEKPVPVQIPVEVKGDTVIKYVEKDSPADADVQIESPAPAIAVSYNGEKTELNGLTTEKQKFDQGKLQVEQKSEAVLDVTPIVNREVQAAVKENTEALNKTHAENMKKEKHKRHKREFQSFLAGAGVGLAAALL</sequence>
<dbReference type="Proteomes" id="UP000007887">
    <property type="component" value="Plasmid pSRC3"/>
</dbReference>
<feature type="transmembrane region" description="Helical" evidence="1">
    <location>
        <begin position="21"/>
        <end position="38"/>
    </location>
</feature>
<protein>
    <submittedName>
        <fullName evidence="2">Uncharacterized protein</fullName>
    </submittedName>
</protein>
<dbReference type="EMBL" id="AP012300">
    <property type="protein sequence ID" value="BAL85084.1"/>
    <property type="molecule type" value="Genomic_DNA"/>
</dbReference>
<evidence type="ECO:0000256" key="1">
    <source>
        <dbReference type="SAM" id="Phobius"/>
    </source>
</evidence>
<dbReference type="HOGENOM" id="CLU_1427098_0_0_9"/>
<dbReference type="PATRIC" id="fig|927704.6.peg.3323"/>
<proteinExistence type="predicted"/>
<keyword evidence="1" id="KW-1133">Transmembrane helix</keyword>
<gene>
    <name evidence="2" type="ordered locus">SELR_pSRC300110</name>
</gene>
<accession>I0GWE7</accession>
<reference evidence="2 3" key="1">
    <citation type="submission" date="2011-10" db="EMBL/GenBank/DDBJ databases">
        <title>Whole genome sequence of Selenomonas ruminantium subsp. lactilytica TAM6421.</title>
        <authorList>
            <person name="Oguchi A."/>
            <person name="Ankai A."/>
            <person name="Kaneko J."/>
            <person name="Yamada-Narita S."/>
            <person name="Fukui S."/>
            <person name="Takahashi M."/>
            <person name="Onodera T."/>
            <person name="Kojima S."/>
            <person name="Fushimi T."/>
            <person name="Abe N."/>
            <person name="Kamio Y."/>
            <person name="Yamazaki S."/>
            <person name="Fujita N."/>
        </authorList>
    </citation>
    <scope>NUCLEOTIDE SEQUENCE [LARGE SCALE GENOMIC DNA]</scope>
    <source>
        <strain evidence="3">NBRC 103574 / TAM6421</strain>
        <plasmid evidence="2 3">pSRC3</plasmid>
    </source>
</reference>
<keyword evidence="2" id="KW-0614">Plasmid</keyword>
<name>I0GWE7_SELRL</name>
<dbReference type="AlphaFoldDB" id="I0GWE7"/>
<evidence type="ECO:0000313" key="3">
    <source>
        <dbReference type="Proteomes" id="UP000007887"/>
    </source>
</evidence>